<dbReference type="EMBL" id="MIGZ01000003">
    <property type="protein sequence ID" value="ODQ96447.1"/>
    <property type="molecule type" value="Genomic_DNA"/>
</dbReference>
<keyword evidence="14" id="KW-1185">Reference proteome</keyword>
<dbReference type="Pfam" id="PF00510">
    <property type="entry name" value="COX3"/>
    <property type="match status" value="1"/>
</dbReference>
<gene>
    <name evidence="13" type="ORF">BHQ17_01065</name>
</gene>
<comment type="catalytic activity">
    <reaction evidence="8">
        <text>4 Fe(II)-[cytochrome c] + O2 + 8 H(+)(in) = 4 Fe(III)-[cytochrome c] + 2 H2O + 4 H(+)(out)</text>
        <dbReference type="Rhea" id="RHEA:11436"/>
        <dbReference type="Rhea" id="RHEA-COMP:10350"/>
        <dbReference type="Rhea" id="RHEA-COMP:14399"/>
        <dbReference type="ChEBI" id="CHEBI:15377"/>
        <dbReference type="ChEBI" id="CHEBI:15378"/>
        <dbReference type="ChEBI" id="CHEBI:15379"/>
        <dbReference type="ChEBI" id="CHEBI:29033"/>
        <dbReference type="ChEBI" id="CHEBI:29034"/>
        <dbReference type="EC" id="7.1.1.9"/>
    </reaction>
</comment>
<evidence type="ECO:0000256" key="4">
    <source>
        <dbReference type="ARBA" id="ARBA00022692"/>
    </source>
</evidence>
<evidence type="ECO:0000256" key="11">
    <source>
        <dbReference type="SAM" id="Phobius"/>
    </source>
</evidence>
<evidence type="ECO:0000259" key="12">
    <source>
        <dbReference type="PROSITE" id="PS50253"/>
    </source>
</evidence>
<evidence type="ECO:0000256" key="1">
    <source>
        <dbReference type="ARBA" id="ARBA00004141"/>
    </source>
</evidence>
<comment type="similarity">
    <text evidence="2 9">Belongs to the cytochrome c oxidase subunit 3 family.</text>
</comment>
<dbReference type="GO" id="GO:0019646">
    <property type="term" value="P:aerobic electron transport chain"/>
    <property type="evidence" value="ECO:0007669"/>
    <property type="project" value="InterPro"/>
</dbReference>
<dbReference type="Gene3D" id="1.20.120.80">
    <property type="entry name" value="Cytochrome c oxidase, subunit III, four-helix bundle"/>
    <property type="match status" value="1"/>
</dbReference>
<dbReference type="SUPFAM" id="SSF81452">
    <property type="entry name" value="Cytochrome c oxidase subunit III-like"/>
    <property type="match status" value="1"/>
</dbReference>
<evidence type="ECO:0000256" key="9">
    <source>
        <dbReference type="RuleBase" id="RU003376"/>
    </source>
</evidence>
<feature type="domain" description="Heme-copper oxidase subunit III family profile" evidence="12">
    <location>
        <begin position="31"/>
        <end position="207"/>
    </location>
</feature>
<accession>A0A1E3S4B9</accession>
<sequence>MTDVINSPRPRQCEPDAPSGPSSPHIPGEPGIWIVLFGDLTMFTVIFVVYLHERGKAPSLFADSQAALNSTFGAINTLVLLTSSLLVVLATRAMQRENLRRWAPRLTIGAFAVGALFVLIKVIEYREKVIAGITPTTNEFFMYYFVLTGLHLAHVLLGLAVLTVLWLLARRPAHTKTQIAYFEGGACFWHMVDLLWIVIFPLLFLVR</sequence>
<dbReference type="GO" id="GO:0004129">
    <property type="term" value="F:cytochrome-c oxidase activity"/>
    <property type="evidence" value="ECO:0007669"/>
    <property type="project" value="UniProtKB-EC"/>
</dbReference>
<comment type="subcellular location">
    <subcellularLocation>
        <location evidence="9">Cell membrane</location>
        <topology evidence="9">Multi-pass membrane protein</topology>
    </subcellularLocation>
    <subcellularLocation>
        <location evidence="1">Membrane</location>
        <topology evidence="1">Multi-pass membrane protein</topology>
    </subcellularLocation>
</comment>
<evidence type="ECO:0000256" key="6">
    <source>
        <dbReference type="ARBA" id="ARBA00023136"/>
    </source>
</evidence>
<feature type="transmembrane region" description="Helical" evidence="11">
    <location>
        <begin position="102"/>
        <end position="123"/>
    </location>
</feature>
<dbReference type="GO" id="GO:0005886">
    <property type="term" value="C:plasma membrane"/>
    <property type="evidence" value="ECO:0007669"/>
    <property type="project" value="UniProtKB-SubCell"/>
</dbReference>
<dbReference type="InterPro" id="IPR013833">
    <property type="entry name" value="Cyt_c_oxidase_su3_a-hlx"/>
</dbReference>
<evidence type="ECO:0000313" key="14">
    <source>
        <dbReference type="Proteomes" id="UP000094243"/>
    </source>
</evidence>
<dbReference type="PANTHER" id="PTHR11403">
    <property type="entry name" value="CYTOCHROME C OXIDASE SUBUNIT III"/>
    <property type="match status" value="1"/>
</dbReference>
<feature type="transmembrane region" description="Helical" evidence="11">
    <location>
        <begin position="180"/>
        <end position="206"/>
    </location>
</feature>
<dbReference type="AlphaFoldDB" id="A0A1E3S4B9"/>
<reference evidence="14" key="1">
    <citation type="submission" date="2016-09" db="EMBL/GenBank/DDBJ databases">
        <authorList>
            <person name="Greninger A.L."/>
            <person name="Jerome K.R."/>
            <person name="Mcnair B."/>
            <person name="Wallis C."/>
            <person name="Fang F."/>
        </authorList>
    </citation>
    <scope>NUCLEOTIDE SEQUENCE [LARGE SCALE GENOMIC DNA]</scope>
    <source>
        <strain evidence="14">M7</strain>
    </source>
</reference>
<dbReference type="PROSITE" id="PS50253">
    <property type="entry name" value="COX3"/>
    <property type="match status" value="1"/>
</dbReference>
<keyword evidence="5 11" id="KW-1133">Transmembrane helix</keyword>
<evidence type="ECO:0000256" key="8">
    <source>
        <dbReference type="ARBA" id="ARBA00047816"/>
    </source>
</evidence>
<name>A0A1E3S4B9_9MYCO</name>
<keyword evidence="6 11" id="KW-0472">Membrane</keyword>
<evidence type="ECO:0000256" key="7">
    <source>
        <dbReference type="ARBA" id="ARBA00031400"/>
    </source>
</evidence>
<feature type="transmembrane region" description="Helical" evidence="11">
    <location>
        <begin position="143"/>
        <end position="168"/>
    </location>
</feature>
<dbReference type="InterPro" id="IPR024791">
    <property type="entry name" value="Cyt_c/ubiquinol_Oxase_su3"/>
</dbReference>
<dbReference type="OrthoDB" id="9810850at2"/>
<feature type="transmembrane region" description="Helical" evidence="11">
    <location>
        <begin position="71"/>
        <end position="90"/>
    </location>
</feature>
<dbReference type="InterPro" id="IPR000298">
    <property type="entry name" value="Cyt_c_oxidase-like_su3"/>
</dbReference>
<protein>
    <recommendedName>
        <fullName evidence="3">Probable cytochrome c oxidase subunit 3</fullName>
    </recommendedName>
    <alternativeName>
        <fullName evidence="7">Cytochrome aa3 subunit 3</fullName>
    </alternativeName>
</protein>
<evidence type="ECO:0000256" key="10">
    <source>
        <dbReference type="SAM" id="MobiDB-lite"/>
    </source>
</evidence>
<comment type="caution">
    <text evidence="13">The sequence shown here is derived from an EMBL/GenBank/DDBJ whole genome shotgun (WGS) entry which is preliminary data.</text>
</comment>
<dbReference type="RefSeq" id="WP_069403367.1">
    <property type="nucleotide sequence ID" value="NZ_MIGZ01000003.1"/>
</dbReference>
<proteinExistence type="inferred from homology"/>
<evidence type="ECO:0000256" key="3">
    <source>
        <dbReference type="ARBA" id="ARBA00022347"/>
    </source>
</evidence>
<evidence type="ECO:0000256" key="2">
    <source>
        <dbReference type="ARBA" id="ARBA00010581"/>
    </source>
</evidence>
<evidence type="ECO:0000313" key="13">
    <source>
        <dbReference type="EMBL" id="ODQ96447.1"/>
    </source>
</evidence>
<feature type="region of interest" description="Disordered" evidence="10">
    <location>
        <begin position="1"/>
        <end position="25"/>
    </location>
</feature>
<dbReference type="PANTHER" id="PTHR11403:SF6">
    <property type="entry name" value="NITRIC OXIDE REDUCTASE SUBUNIT E"/>
    <property type="match status" value="1"/>
</dbReference>
<dbReference type="Proteomes" id="UP000094243">
    <property type="component" value="Unassembled WGS sequence"/>
</dbReference>
<evidence type="ECO:0000256" key="5">
    <source>
        <dbReference type="ARBA" id="ARBA00022989"/>
    </source>
</evidence>
<dbReference type="InterPro" id="IPR035973">
    <property type="entry name" value="Cyt_c_oxidase_su3-like_sf"/>
</dbReference>
<organism evidence="13 14">
    <name type="scientific">Mycolicibacterium holsaticum</name>
    <dbReference type="NCBI Taxonomy" id="152142"/>
    <lineage>
        <taxon>Bacteria</taxon>
        <taxon>Bacillati</taxon>
        <taxon>Actinomycetota</taxon>
        <taxon>Actinomycetes</taxon>
        <taxon>Mycobacteriales</taxon>
        <taxon>Mycobacteriaceae</taxon>
        <taxon>Mycolicibacterium</taxon>
    </lineage>
</organism>
<keyword evidence="4 9" id="KW-0812">Transmembrane</keyword>
<feature type="transmembrane region" description="Helical" evidence="11">
    <location>
        <begin position="32"/>
        <end position="51"/>
    </location>
</feature>